<dbReference type="Proteomes" id="UP000001744">
    <property type="component" value="Unassembled WGS sequence"/>
</dbReference>
<dbReference type="SMART" id="SM00175">
    <property type="entry name" value="RAB"/>
    <property type="match status" value="1"/>
</dbReference>
<keyword evidence="3" id="KW-0342">GTP-binding</keyword>
<dbReference type="OrthoDB" id="9989112at2759"/>
<dbReference type="AlphaFoldDB" id="B6K6K8"/>
<evidence type="ECO:0000256" key="2">
    <source>
        <dbReference type="ARBA" id="ARBA00022741"/>
    </source>
</evidence>
<organism evidence="4 6">
    <name type="scientific">Schizosaccharomyces japonicus (strain yFS275 / FY16936)</name>
    <name type="common">Fission yeast</name>
    <dbReference type="NCBI Taxonomy" id="402676"/>
    <lineage>
        <taxon>Eukaryota</taxon>
        <taxon>Fungi</taxon>
        <taxon>Dikarya</taxon>
        <taxon>Ascomycota</taxon>
        <taxon>Taphrinomycotina</taxon>
        <taxon>Schizosaccharomycetes</taxon>
        <taxon>Schizosaccharomycetales</taxon>
        <taxon>Schizosaccharomycetaceae</taxon>
        <taxon>Schizosaccharomyces</taxon>
    </lineage>
</organism>
<dbReference type="NCBIfam" id="TIGR00231">
    <property type="entry name" value="small_GTP"/>
    <property type="match status" value="1"/>
</dbReference>
<dbReference type="Gene3D" id="3.40.50.300">
    <property type="entry name" value="P-loop containing nucleotide triphosphate hydrolases"/>
    <property type="match status" value="1"/>
</dbReference>
<dbReference type="Pfam" id="PF00071">
    <property type="entry name" value="Ras"/>
    <property type="match status" value="1"/>
</dbReference>
<evidence type="ECO:0000313" key="6">
    <source>
        <dbReference type="Proteomes" id="UP000001744"/>
    </source>
</evidence>
<comment type="similarity">
    <text evidence="1">Belongs to the small GTPase superfamily. Rab family.</text>
</comment>
<dbReference type="PANTHER" id="PTHR47979">
    <property type="entry name" value="DRAB11-RELATED"/>
    <property type="match status" value="1"/>
</dbReference>
<dbReference type="EMBL" id="KE651167">
    <property type="protein sequence ID" value="EEB09162.1"/>
    <property type="molecule type" value="Genomic_DNA"/>
</dbReference>
<reference evidence="4 6" key="1">
    <citation type="journal article" date="2011" name="Science">
        <title>Comparative functional genomics of the fission yeasts.</title>
        <authorList>
            <person name="Rhind N."/>
            <person name="Chen Z."/>
            <person name="Yassour M."/>
            <person name="Thompson D.A."/>
            <person name="Haas B.J."/>
            <person name="Habib N."/>
            <person name="Wapinski I."/>
            <person name="Roy S."/>
            <person name="Lin M.F."/>
            <person name="Heiman D.I."/>
            <person name="Young S.K."/>
            <person name="Furuya K."/>
            <person name="Guo Y."/>
            <person name="Pidoux A."/>
            <person name="Chen H.M."/>
            <person name="Robbertse B."/>
            <person name="Goldberg J.M."/>
            <person name="Aoki K."/>
            <person name="Bayne E.H."/>
            <person name="Berlin A.M."/>
            <person name="Desjardins C.A."/>
            <person name="Dobbs E."/>
            <person name="Dukaj L."/>
            <person name="Fan L."/>
            <person name="FitzGerald M.G."/>
            <person name="French C."/>
            <person name="Gujja S."/>
            <person name="Hansen K."/>
            <person name="Keifenheim D."/>
            <person name="Levin J.Z."/>
            <person name="Mosher R.A."/>
            <person name="Mueller C.A."/>
            <person name="Pfiffner J."/>
            <person name="Priest M."/>
            <person name="Russ C."/>
            <person name="Smialowska A."/>
            <person name="Swoboda P."/>
            <person name="Sykes S.M."/>
            <person name="Vaughn M."/>
            <person name="Vengrova S."/>
            <person name="Yoder R."/>
            <person name="Zeng Q."/>
            <person name="Allshire R."/>
            <person name="Baulcombe D."/>
            <person name="Birren B.W."/>
            <person name="Brown W."/>
            <person name="Ekwall K."/>
            <person name="Kellis M."/>
            <person name="Leatherwood J."/>
            <person name="Levin H."/>
            <person name="Margalit H."/>
            <person name="Martienssen R."/>
            <person name="Nieduszynski C.A."/>
            <person name="Spatafora J.W."/>
            <person name="Friedman N."/>
            <person name="Dalgaard J.Z."/>
            <person name="Baumann P."/>
            <person name="Niki H."/>
            <person name="Regev A."/>
            <person name="Nusbaum C."/>
        </authorList>
    </citation>
    <scope>NUCLEOTIDE SEQUENCE [LARGE SCALE GENOMIC DNA]</scope>
    <source>
        <strain evidence="6">yFS275 / FY16936</strain>
    </source>
</reference>
<dbReference type="GO" id="GO:0055037">
    <property type="term" value="C:recycling endosome"/>
    <property type="evidence" value="ECO:0000318"/>
    <property type="project" value="GO_Central"/>
</dbReference>
<protein>
    <submittedName>
        <fullName evidence="4">GTPase Ypt4</fullName>
    </submittedName>
</protein>
<dbReference type="STRING" id="402676.B6K6K8"/>
<dbReference type="SUPFAM" id="SSF52540">
    <property type="entry name" value="P-loop containing nucleoside triphosphate hydrolases"/>
    <property type="match status" value="1"/>
</dbReference>
<dbReference type="InterPro" id="IPR050209">
    <property type="entry name" value="Rab_GTPases_membrane_traffic"/>
</dbReference>
<evidence type="ECO:0000256" key="3">
    <source>
        <dbReference type="ARBA" id="ARBA00023134"/>
    </source>
</evidence>
<accession>B6K6K8</accession>
<name>B6K6K8_SCHJY</name>
<sequence length="234" mass="26125">MESDSYDYLIKIVLVGPSGTGKSCLLKRFVDNEWCDNIRHTVGIDFASKVLKIGSESQCKRIKLQLWDTAGQEKFRSVARSYYKGAAGAILVYDTTSKQSFEELSSWLSDIRAMAPLTLCVVLAGTKSDLQDMRVVSTEEAAEFCAAKQISSAHETSAFKGDNVEECFLSLVSTILTRIELGEIDPQDQSLGIQYGNLSVLNQQALSTRSNWWNTISNWDDLVHLERQTRSKCC</sequence>
<dbReference type="GO" id="GO:0005525">
    <property type="term" value="F:GTP binding"/>
    <property type="evidence" value="ECO:0000318"/>
    <property type="project" value="GO_Central"/>
</dbReference>
<dbReference type="SMART" id="SM00176">
    <property type="entry name" value="RAN"/>
    <property type="match status" value="1"/>
</dbReference>
<dbReference type="PROSITE" id="PS51420">
    <property type="entry name" value="RHO"/>
    <property type="match status" value="1"/>
</dbReference>
<dbReference type="CDD" id="cd00154">
    <property type="entry name" value="Rab"/>
    <property type="match status" value="1"/>
</dbReference>
<keyword evidence="6" id="KW-1185">Reference proteome</keyword>
<evidence type="ECO:0000256" key="1">
    <source>
        <dbReference type="ARBA" id="ARBA00006270"/>
    </source>
</evidence>
<dbReference type="PRINTS" id="PR00449">
    <property type="entry name" value="RASTRNSFRMNG"/>
</dbReference>
<dbReference type="OMA" id="ASQNICI"/>
<dbReference type="SMART" id="SM00174">
    <property type="entry name" value="RHO"/>
    <property type="match status" value="1"/>
</dbReference>
<dbReference type="InterPro" id="IPR005225">
    <property type="entry name" value="Small_GTP-bd"/>
</dbReference>
<dbReference type="InterPro" id="IPR027417">
    <property type="entry name" value="P-loop_NTPase"/>
</dbReference>
<dbReference type="RefSeq" id="XP_002175455.1">
    <property type="nucleotide sequence ID" value="XM_002175419.1"/>
</dbReference>
<dbReference type="PROSITE" id="PS51419">
    <property type="entry name" value="RAB"/>
    <property type="match status" value="1"/>
</dbReference>
<dbReference type="PROSITE" id="PS51421">
    <property type="entry name" value="RAS"/>
    <property type="match status" value="1"/>
</dbReference>
<dbReference type="GO" id="GO:0030100">
    <property type="term" value="P:regulation of endocytosis"/>
    <property type="evidence" value="ECO:0000318"/>
    <property type="project" value="GO_Central"/>
</dbReference>
<evidence type="ECO:0000313" key="5">
    <source>
        <dbReference type="JaponicusDB" id="SJAG_04343"/>
    </source>
</evidence>
<dbReference type="FunFam" id="3.40.50.300:FF:001072">
    <property type="entry name" value="Rab family GTPase"/>
    <property type="match status" value="1"/>
</dbReference>
<dbReference type="GO" id="GO:0003924">
    <property type="term" value="F:GTPase activity"/>
    <property type="evidence" value="ECO:0000318"/>
    <property type="project" value="GO_Central"/>
</dbReference>
<dbReference type="HOGENOM" id="CLU_041217_23_1_1"/>
<dbReference type="InterPro" id="IPR001806">
    <property type="entry name" value="Small_GTPase"/>
</dbReference>
<dbReference type="SMART" id="SM00173">
    <property type="entry name" value="RAS"/>
    <property type="match status" value="1"/>
</dbReference>
<dbReference type="VEuPathDB" id="FungiDB:SJAG_04343"/>
<keyword evidence="2" id="KW-0547">Nucleotide-binding</keyword>
<evidence type="ECO:0000313" key="4">
    <source>
        <dbReference type="EMBL" id="EEB09162.1"/>
    </source>
</evidence>
<dbReference type="GO" id="GO:0007033">
    <property type="term" value="P:vacuole organization"/>
    <property type="evidence" value="ECO:0007669"/>
    <property type="project" value="EnsemblFungi"/>
</dbReference>
<proteinExistence type="inferred from homology"/>
<dbReference type="JaponicusDB" id="SJAG_04343">
    <property type="gene designation" value="ypt4"/>
</dbReference>
<dbReference type="GeneID" id="7050897"/>
<dbReference type="eggNOG" id="KOG0086">
    <property type="taxonomic scope" value="Eukaryota"/>
</dbReference>
<gene>
    <name evidence="5" type="primary">ypt4</name>
    <name evidence="4" type="ORF">SJAG_04343</name>
</gene>
<dbReference type="GO" id="GO:0016192">
    <property type="term" value="P:vesicle-mediated transport"/>
    <property type="evidence" value="ECO:0000318"/>
    <property type="project" value="GO_Central"/>
</dbReference>